<keyword evidence="3" id="KW-1185">Reference proteome</keyword>
<protein>
    <submittedName>
        <fullName evidence="2">Uncharacterized protein</fullName>
    </submittedName>
</protein>
<accession>A0A7C9VJ72</accession>
<comment type="caution">
    <text evidence="2">The sequence shown here is derived from an EMBL/GenBank/DDBJ whole genome shotgun (WGS) entry which is preliminary data.</text>
</comment>
<proteinExistence type="predicted"/>
<feature type="region of interest" description="Disordered" evidence="1">
    <location>
        <begin position="1"/>
        <end position="20"/>
    </location>
</feature>
<organism evidence="2 3">
    <name type="scientific">Candidatus Afipia apatlaquensis</name>
    <dbReference type="NCBI Taxonomy" id="2712852"/>
    <lineage>
        <taxon>Bacteria</taxon>
        <taxon>Pseudomonadati</taxon>
        <taxon>Pseudomonadota</taxon>
        <taxon>Alphaproteobacteria</taxon>
        <taxon>Hyphomicrobiales</taxon>
        <taxon>Nitrobacteraceae</taxon>
        <taxon>Afipia</taxon>
    </lineage>
</organism>
<sequence length="291" mass="33929">MEAKSKAERATEKGRTFQQRLDDEMQNFQVIYKQISASIEVPESRNEDTIVPSEWARAFDIDIEALRSRTMPNGDVQQPQEVAKKSAYSKGRRKSLEERFHRPREFTSDAVRSVIKNYDFGRPRRALNMNKIPAEIRMVEGFLETEPPSDAWLPFDRDDPVFWRTLLEIFCRTFDVENSTPEFWTKRKYFELACDAFFLRQALPKWSKAAAATHLAKTKPYSKNYVDQRANMAREERSKARGAAGIARRLAELEDWIGGFDVEGLRNLRDKDHHLFDDVFNRAVGVTWLDP</sequence>
<feature type="region of interest" description="Disordered" evidence="1">
    <location>
        <begin position="71"/>
        <end position="96"/>
    </location>
</feature>
<reference evidence="2" key="1">
    <citation type="submission" date="2020-02" db="EMBL/GenBank/DDBJ databases">
        <title>Draft genome sequence of Candidatus Afipia apatlaquensis IBT-C3, a potential strain for decolorization of textile dyes.</title>
        <authorList>
            <person name="Sanchez-Reyes A."/>
            <person name="Breton-Deval L."/>
            <person name="Mangelson H."/>
            <person name="Sanchez-Flores A."/>
        </authorList>
    </citation>
    <scope>NUCLEOTIDE SEQUENCE [LARGE SCALE GENOMIC DNA]</scope>
    <source>
        <strain evidence="2">IBT-C3</strain>
    </source>
</reference>
<gene>
    <name evidence="2" type="ORF">G4V63_29835</name>
</gene>
<evidence type="ECO:0000256" key="1">
    <source>
        <dbReference type="SAM" id="MobiDB-lite"/>
    </source>
</evidence>
<name>A0A7C9VJ72_9BRAD</name>
<dbReference type="Proteomes" id="UP000480266">
    <property type="component" value="Unassembled WGS sequence"/>
</dbReference>
<evidence type="ECO:0000313" key="3">
    <source>
        <dbReference type="Proteomes" id="UP000480266"/>
    </source>
</evidence>
<evidence type="ECO:0000313" key="2">
    <source>
        <dbReference type="EMBL" id="NGX99247.1"/>
    </source>
</evidence>
<dbReference type="EMBL" id="JAAMRR010001525">
    <property type="protein sequence ID" value="NGX99247.1"/>
    <property type="molecule type" value="Genomic_DNA"/>
</dbReference>
<dbReference type="AlphaFoldDB" id="A0A7C9VJ72"/>